<feature type="transmembrane region" description="Helical" evidence="8">
    <location>
        <begin position="501"/>
        <end position="521"/>
    </location>
</feature>
<keyword evidence="6 7" id="KW-0472">Membrane</keyword>
<dbReference type="PIRSF" id="PIRSF500217">
    <property type="entry name" value="AlgI"/>
    <property type="match status" value="1"/>
</dbReference>
<comment type="similarity">
    <text evidence="2 7">Belongs to the membrane-bound acyltransferase family.</text>
</comment>
<feature type="transmembrane region" description="Helical" evidence="8">
    <location>
        <begin position="369"/>
        <end position="392"/>
    </location>
</feature>
<dbReference type="InterPro" id="IPR024194">
    <property type="entry name" value="Ac/AlaTfrase_AlgI/DltB"/>
</dbReference>
<dbReference type="GO" id="GO:0005886">
    <property type="term" value="C:plasma membrane"/>
    <property type="evidence" value="ECO:0007669"/>
    <property type="project" value="UniProtKB-SubCell"/>
</dbReference>
<dbReference type="AlphaFoldDB" id="A0A9D0YTP3"/>
<evidence type="ECO:0000256" key="4">
    <source>
        <dbReference type="ARBA" id="ARBA00022692"/>
    </source>
</evidence>
<accession>A0A9D0YTP3</accession>
<dbReference type="PANTHER" id="PTHR13285">
    <property type="entry name" value="ACYLTRANSFERASE"/>
    <property type="match status" value="1"/>
</dbReference>
<organism evidence="9 10">
    <name type="scientific">Candidatus Enterenecus faecium</name>
    <dbReference type="NCBI Taxonomy" id="2840780"/>
    <lineage>
        <taxon>Bacteria</taxon>
        <taxon>Bacillati</taxon>
        <taxon>Bacillota</taxon>
        <taxon>Clostridia</taxon>
        <taxon>Eubacteriales</taxon>
        <taxon>Candidatus Enterenecus</taxon>
    </lineage>
</organism>
<dbReference type="InterPro" id="IPR028362">
    <property type="entry name" value="AlgI"/>
</dbReference>
<evidence type="ECO:0000256" key="5">
    <source>
        <dbReference type="ARBA" id="ARBA00022989"/>
    </source>
</evidence>
<keyword evidence="4 8" id="KW-0812">Transmembrane</keyword>
<keyword evidence="3 7" id="KW-1003">Cell membrane</keyword>
<dbReference type="InterPro" id="IPR004299">
    <property type="entry name" value="MBOAT_fam"/>
</dbReference>
<dbReference type="PANTHER" id="PTHR13285:SF18">
    <property type="entry name" value="PROTEIN-CYSTEINE N-PALMITOYLTRANSFERASE RASP"/>
    <property type="match status" value="1"/>
</dbReference>
<evidence type="ECO:0000313" key="9">
    <source>
        <dbReference type="EMBL" id="HIQ61922.1"/>
    </source>
</evidence>
<gene>
    <name evidence="9" type="ORF">IAD31_10095</name>
</gene>
<dbReference type="EMBL" id="DVFO01000107">
    <property type="protein sequence ID" value="HIQ61922.1"/>
    <property type="molecule type" value="Genomic_DNA"/>
</dbReference>
<evidence type="ECO:0000256" key="8">
    <source>
        <dbReference type="SAM" id="Phobius"/>
    </source>
</evidence>
<feature type="transmembrane region" description="Helical" evidence="8">
    <location>
        <begin position="342"/>
        <end position="363"/>
    </location>
</feature>
<evidence type="ECO:0000256" key="2">
    <source>
        <dbReference type="ARBA" id="ARBA00010323"/>
    </source>
</evidence>
<feature type="transmembrane region" description="Helical" evidence="8">
    <location>
        <begin position="404"/>
        <end position="425"/>
    </location>
</feature>
<evidence type="ECO:0000256" key="6">
    <source>
        <dbReference type="ARBA" id="ARBA00023136"/>
    </source>
</evidence>
<sequence>MASYFSPQYLAVLLPATVGLYAITPQRARRVILLLASYAFFWAVSGSLIVYLLFSTLSIHHLGLWLELTARNGKEKLALAESDQRKAIRAGIQRQQRGIILLAVVIHIGLLLTLKYSHFFLSNGNALLRFLHMPAILPVPSFLLPIGISFYTLQAVSYLIDVYRGKIQADHNLFRLALFLGFFPQMMEGPICRYEQTAQRLWEAPPMCWNNFLLGGQRILWGIIKKMVVADRLNIFILNVFSDYDQYNGSIIAVAAICYTIQLYMDFSGTIDVALGSAQLFGVALPENFQRPFFSRTISEFWQRWHITLGTWFKDYIFYPVSMSKPMKKLTSKARKRFGPRYGPILTSSVALLCVWLCNGLWHGSAWNYIFFGLYHFALIFAGNLVQPLVLTVTERLHIDRNHIAYRLMQTLRTCVLVCIGELFFRAEGLKNGLKMAWRMVTDWSFSPILKGNLFAYGIDGPDTVLVALFLVFLLVVGIMQERGVKLGETLVSKSWPVRIAVYYAAICFLVIFGAYGIGYIPVDPIYAGF</sequence>
<feature type="transmembrane region" description="Helical" evidence="8">
    <location>
        <begin position="99"/>
        <end position="121"/>
    </location>
</feature>
<dbReference type="GO" id="GO:0016746">
    <property type="term" value="F:acyltransferase activity"/>
    <property type="evidence" value="ECO:0007669"/>
    <property type="project" value="UniProtKB-KW"/>
</dbReference>
<proteinExistence type="inferred from homology"/>
<reference evidence="9" key="2">
    <citation type="journal article" date="2021" name="PeerJ">
        <title>Extensive microbial diversity within the chicken gut microbiome revealed by metagenomics and culture.</title>
        <authorList>
            <person name="Gilroy R."/>
            <person name="Ravi A."/>
            <person name="Getino M."/>
            <person name="Pursley I."/>
            <person name="Horton D.L."/>
            <person name="Alikhan N.F."/>
            <person name="Baker D."/>
            <person name="Gharbi K."/>
            <person name="Hall N."/>
            <person name="Watson M."/>
            <person name="Adriaenssens E.M."/>
            <person name="Foster-Nyarko E."/>
            <person name="Jarju S."/>
            <person name="Secka A."/>
            <person name="Antonio M."/>
            <person name="Oren A."/>
            <person name="Chaudhuri R.R."/>
            <person name="La Ragione R."/>
            <person name="Hildebrand F."/>
            <person name="Pallen M.J."/>
        </authorList>
    </citation>
    <scope>NUCLEOTIDE SEQUENCE</scope>
    <source>
        <strain evidence="9">ChiGjej2B2-12916</strain>
    </source>
</reference>
<comment type="caution">
    <text evidence="9">The sequence shown here is derived from an EMBL/GenBank/DDBJ whole genome shotgun (WGS) entry which is preliminary data.</text>
</comment>
<feature type="transmembrane region" description="Helical" evidence="8">
    <location>
        <begin position="32"/>
        <end position="54"/>
    </location>
</feature>
<evidence type="ECO:0000256" key="3">
    <source>
        <dbReference type="ARBA" id="ARBA00022475"/>
    </source>
</evidence>
<keyword evidence="5 8" id="KW-1133">Transmembrane helix</keyword>
<dbReference type="Pfam" id="PF03062">
    <property type="entry name" value="MBOAT"/>
    <property type="match status" value="1"/>
</dbReference>
<name>A0A9D0YTP3_9FIRM</name>
<feature type="transmembrane region" description="Helical" evidence="8">
    <location>
        <begin position="141"/>
        <end position="160"/>
    </location>
</feature>
<keyword evidence="7" id="KW-0012">Acyltransferase</keyword>
<evidence type="ECO:0000256" key="7">
    <source>
        <dbReference type="PIRNR" id="PIRNR016636"/>
    </source>
</evidence>
<protein>
    <submittedName>
        <fullName evidence="9">MBOAT family protein</fullName>
    </submittedName>
</protein>
<evidence type="ECO:0000313" key="10">
    <source>
        <dbReference type="Proteomes" id="UP000886879"/>
    </source>
</evidence>
<comment type="subcellular location">
    <subcellularLocation>
        <location evidence="1">Cell membrane</location>
        <topology evidence="1">Multi-pass membrane protein</topology>
    </subcellularLocation>
</comment>
<feature type="transmembrane region" description="Helical" evidence="8">
    <location>
        <begin position="464"/>
        <end position="480"/>
    </location>
</feature>
<evidence type="ECO:0000256" key="1">
    <source>
        <dbReference type="ARBA" id="ARBA00004651"/>
    </source>
</evidence>
<dbReference type="GO" id="GO:0042121">
    <property type="term" value="P:alginic acid biosynthetic process"/>
    <property type="evidence" value="ECO:0007669"/>
    <property type="project" value="InterPro"/>
</dbReference>
<reference evidence="9" key="1">
    <citation type="submission" date="2020-10" db="EMBL/GenBank/DDBJ databases">
        <authorList>
            <person name="Gilroy R."/>
        </authorList>
    </citation>
    <scope>NUCLEOTIDE SEQUENCE</scope>
    <source>
        <strain evidence="9">ChiGjej2B2-12916</strain>
    </source>
</reference>
<dbReference type="PIRSF" id="PIRSF016636">
    <property type="entry name" value="AlgI_DltB"/>
    <property type="match status" value="1"/>
</dbReference>
<dbReference type="Proteomes" id="UP000886879">
    <property type="component" value="Unassembled WGS sequence"/>
</dbReference>
<dbReference type="InterPro" id="IPR051085">
    <property type="entry name" value="MB_O-acyltransferase"/>
</dbReference>
<keyword evidence="7" id="KW-0808">Transferase</keyword>